<feature type="domain" description="AAA+ ATPase" evidence="19">
    <location>
        <begin position="1158"/>
        <end position="1297"/>
    </location>
</feature>
<gene>
    <name evidence="20" type="ORF">GSONMT00001276001</name>
</gene>
<evidence type="ECO:0000256" key="5">
    <source>
        <dbReference type="ARBA" id="ARBA00022490"/>
    </source>
</evidence>
<evidence type="ECO:0000313" key="21">
    <source>
        <dbReference type="Proteomes" id="UP000193380"/>
    </source>
</evidence>
<evidence type="ECO:0000256" key="7">
    <source>
        <dbReference type="ARBA" id="ARBA00022701"/>
    </source>
</evidence>
<keyword evidence="10" id="KW-0007">Acetylation</keyword>
<dbReference type="GO" id="GO:0005524">
    <property type="term" value="F:ATP binding"/>
    <property type="evidence" value="ECO:0007669"/>
    <property type="project" value="InterPro"/>
</dbReference>
<dbReference type="PaxDb" id="8022-A0A060YAE9"/>
<feature type="region of interest" description="Disordered" evidence="18">
    <location>
        <begin position="100"/>
        <end position="236"/>
    </location>
</feature>
<feature type="compositionally biased region" description="Low complexity" evidence="18">
    <location>
        <begin position="59"/>
        <end position="72"/>
    </location>
</feature>
<dbReference type="SUPFAM" id="SSF52540">
    <property type="entry name" value="P-loop containing nucleoside triphosphate hydrolases"/>
    <property type="match status" value="1"/>
</dbReference>
<dbReference type="InterPro" id="IPR039041">
    <property type="entry name" value="Nav/unc-53"/>
</dbReference>
<feature type="region of interest" description="Disordered" evidence="18">
    <location>
        <begin position="356"/>
        <end position="394"/>
    </location>
</feature>
<keyword evidence="5" id="KW-0963">Cytoplasm</keyword>
<evidence type="ECO:0000256" key="2">
    <source>
        <dbReference type="ARBA" id="ARBA00006255"/>
    </source>
</evidence>
<evidence type="ECO:0000256" key="17">
    <source>
        <dbReference type="SAM" id="Coils"/>
    </source>
</evidence>
<evidence type="ECO:0000256" key="10">
    <source>
        <dbReference type="ARBA" id="ARBA00022990"/>
    </source>
</evidence>
<dbReference type="SMART" id="SM00382">
    <property type="entry name" value="AAA"/>
    <property type="match status" value="1"/>
</dbReference>
<keyword evidence="12" id="KW-0206">Cytoskeleton</keyword>
<feature type="compositionally biased region" description="Low complexity" evidence="18">
    <location>
        <begin position="883"/>
        <end position="894"/>
    </location>
</feature>
<dbReference type="InterPro" id="IPR003959">
    <property type="entry name" value="ATPase_AAA_core"/>
</dbReference>
<feature type="compositionally biased region" description="Low complexity" evidence="18">
    <location>
        <begin position="964"/>
        <end position="981"/>
    </location>
</feature>
<dbReference type="CDD" id="cd00009">
    <property type="entry name" value="AAA"/>
    <property type="match status" value="1"/>
</dbReference>
<evidence type="ECO:0000256" key="16">
    <source>
        <dbReference type="ARBA" id="ARBA00080430"/>
    </source>
</evidence>
<keyword evidence="6" id="KW-0597">Phosphoprotein</keyword>
<dbReference type="GO" id="GO:0001578">
    <property type="term" value="P:microtubule bundle formation"/>
    <property type="evidence" value="ECO:0007669"/>
    <property type="project" value="TreeGrafter"/>
</dbReference>
<dbReference type="FunFam" id="3.40.50.300:FF:000409">
    <property type="entry name" value="Neuron navigator 1"/>
    <property type="match status" value="1"/>
</dbReference>
<evidence type="ECO:0000256" key="1">
    <source>
        <dbReference type="ARBA" id="ARBA00004245"/>
    </source>
</evidence>
<sequence>MSGRLLIGKVPPMRQRTAPGAKRTLHFTSGPSWEESSSISSGLSDGSVDNLSSEEFNASSSLNSLPTTPLGSRRNSSVMLRTDAEKRSLVESGLSWYSEDAKAARKMDGGSYETGSLKTETPSKWRKSSRPMESASEDAGVKGELRKPQILGQPGNFNKKGRHPPVGVTSPITHTSQSVLKVAAPKSDHRAVDKTKMSVKAAGLQRSRSDAGRDHLPQNRELRKPPSGLVKPSAGASFGYKRLPTTSTATVMTAGGSTISGGSATLGKMPKSSGIPVKPLGVGGGGGRVGRKNSFDATGSEEGGFLGPSARNSLQYRSLPRPAKSSTLSLIGRPGSARPASSCMDPGMLSLKPISMACPGPRGKETGSGSTKGGSRGGSTGPVNQTDREKEKERAKAKAVASDMGSLCGSLKMADCQGDSTGETSAKLHGLRRASSSKYPELSSPTTQRMLSCKSLGRPPSLAHLDKVNSNSLDSCVTIQDLPPKVPPYSKLQDLAGSVPHSTIPRGITPSPAPILHLDSPSCYPNQTLSMGGSPLLYPKLSGLHRSMESLPLTMSVPPSGGYIRAESRDRDRDSYRDRDREETRSTGTWGAGSRTSLNLPDSLQTDRNTLPKKGLGYVNRYSSGLSEDQSEGKERRHSHTAVSLMESESPPQLPSPTHIPHLSSGKAVLTNVVAPIPSGAPRITRSNSIPTNDMSFDLYGTSPLGSTMSLADRPKSMMRSGSFREPGDDCETASTCKTLLLSFSSQQIRKLRRELENSQEKVANLTTQLSANVCRTCFSLWDGYRGPTEELFTVVLSGYSISLTTLILFQKGILTLSLCYLCTPVVQLRSSFNKAFSKKGSKLSASYADIEEIATPDSSAPSSPKITIHHGDRAGDGDNPPSVMRSSVSASSSGLCEGGEDPPEDEKVVSTLRSALWEKERKLTDIRLEALSSAHQLEQLQEAMNNMQMTVENLKAENDQLKTGGPSTSTSQSSSLASLGTASPRESVAISLTKTLSMSLGEGSSPDLFQTEAVSLPSHRDDPRVRVVVRVANLRIFKDEVKQQDFFIGTVRVNGRMDWPMLDLAVGQAFKVYIAKVDPTSSLGLSTDSIYSYSMNHIRRVLGGELPESQPSHCVSKGPSGVTVTLKGLKEKCVDSLVFETLIPKPMSQHYISLLLKHRRLILSGPSGTGKTYLTSHLAEYLVDRSGRDLTDGIVVTFNMHRQSCKDLQLYLSNLANQIDRESSTAEIPLVVILDDIHDAISISELVNGALTCKYHKCPYIIGTTNQPVKMTPNHSLHLSFRMVTFSNNVEPANGFLVRYLHRKLMEAEDERSLANEDLLRVLDWVPKLWYHLHTFLEKHSTSDFLIGPCFFLSCPVTVEEFRSWFIDLWNLSIIPYLQEGAKDGIKVHGQKAVWEDPVEWVRGTLPWPSAQQDQAKLFHLPPPSMTSGGPGQPSEASARPLNKETPPSSMDTLDPLMAMLLKLQEAANYIESPDRETMDPSLPTL</sequence>
<feature type="region of interest" description="Disordered" evidence="18">
    <location>
        <begin position="708"/>
        <end position="730"/>
    </location>
</feature>
<reference evidence="20" key="1">
    <citation type="journal article" date="2014" name="Nat. Commun.">
        <title>The rainbow trout genome provides novel insights into evolution after whole-genome duplication in vertebrates.</title>
        <authorList>
            <person name="Berthelot C."/>
            <person name="Brunet F."/>
            <person name="Chalopin D."/>
            <person name="Juanchich A."/>
            <person name="Bernard M."/>
            <person name="Noel B."/>
            <person name="Bento P."/>
            <person name="Da Silva C."/>
            <person name="Labadie K."/>
            <person name="Alberti A."/>
            <person name="Aury J.M."/>
            <person name="Louis A."/>
            <person name="Dehais P."/>
            <person name="Bardou P."/>
            <person name="Montfort J."/>
            <person name="Klopp C."/>
            <person name="Cabau C."/>
            <person name="Gaspin C."/>
            <person name="Thorgaard G.H."/>
            <person name="Boussaha M."/>
            <person name="Quillet E."/>
            <person name="Guyomard R."/>
            <person name="Galiana D."/>
            <person name="Bobe J."/>
            <person name="Volff J.N."/>
            <person name="Genet C."/>
            <person name="Wincker P."/>
            <person name="Jaillon O."/>
            <person name="Roest Crollius H."/>
            <person name="Guiguen Y."/>
        </authorList>
    </citation>
    <scope>NUCLEOTIDE SEQUENCE [LARGE SCALE GENOMIC DNA]</scope>
</reference>
<feature type="compositionally biased region" description="Gly residues" evidence="18">
    <location>
        <begin position="370"/>
        <end position="380"/>
    </location>
</feature>
<dbReference type="Pfam" id="PF23092">
    <property type="entry name" value="Ubiquitin_6"/>
    <property type="match status" value="1"/>
</dbReference>
<feature type="compositionally biased region" description="Basic and acidic residues" evidence="18">
    <location>
        <begin position="566"/>
        <end position="585"/>
    </location>
</feature>
<keyword evidence="8" id="KW-0221">Differentiation</keyword>
<dbReference type="InterPro" id="IPR003593">
    <property type="entry name" value="AAA+_ATPase"/>
</dbReference>
<dbReference type="Pfam" id="PF25408">
    <property type="entry name" value="AAA_lid_NAV1"/>
    <property type="match status" value="1"/>
</dbReference>
<feature type="compositionally biased region" description="Polar residues" evidence="18">
    <location>
        <begin position="170"/>
        <end position="179"/>
    </location>
</feature>
<feature type="compositionally biased region" description="Polar residues" evidence="18">
    <location>
        <begin position="594"/>
        <end position="609"/>
    </location>
</feature>
<dbReference type="Proteomes" id="UP000193380">
    <property type="component" value="Unassembled WGS sequence"/>
</dbReference>
<feature type="compositionally biased region" description="Polar residues" evidence="18">
    <location>
        <begin position="49"/>
        <end position="58"/>
    </location>
</feature>
<feature type="compositionally biased region" description="Basic and acidic residues" evidence="18">
    <location>
        <begin position="186"/>
        <end position="196"/>
    </location>
</feature>
<dbReference type="PANTHER" id="PTHR12784:SF3">
    <property type="entry name" value="NEURON NAVIGATOR 1"/>
    <property type="match status" value="1"/>
</dbReference>
<feature type="compositionally biased region" description="Polar residues" evidence="18">
    <location>
        <begin position="113"/>
        <end position="122"/>
    </location>
</feature>
<dbReference type="GO" id="GO:0005874">
    <property type="term" value="C:microtubule"/>
    <property type="evidence" value="ECO:0007669"/>
    <property type="project" value="UniProtKB-KW"/>
</dbReference>
<feature type="region of interest" description="Disordered" evidence="18">
    <location>
        <begin position="420"/>
        <end position="448"/>
    </location>
</feature>
<keyword evidence="7" id="KW-0493">Microtubule</keyword>
<feature type="compositionally biased region" description="Polar residues" evidence="18">
    <location>
        <begin position="434"/>
        <end position="448"/>
    </location>
</feature>
<evidence type="ECO:0000256" key="11">
    <source>
        <dbReference type="ARBA" id="ARBA00023054"/>
    </source>
</evidence>
<dbReference type="EMBL" id="FR907125">
    <property type="protein sequence ID" value="CDQ86130.1"/>
    <property type="molecule type" value="Genomic_DNA"/>
</dbReference>
<dbReference type="GO" id="GO:0001764">
    <property type="term" value="P:neuron migration"/>
    <property type="evidence" value="ECO:0007669"/>
    <property type="project" value="TreeGrafter"/>
</dbReference>
<comment type="subunit">
    <text evidence="14">Interacts with tubulin.</text>
</comment>
<evidence type="ECO:0000256" key="14">
    <source>
        <dbReference type="ARBA" id="ARBA00064590"/>
    </source>
</evidence>
<reference evidence="20" key="2">
    <citation type="submission" date="2014-03" db="EMBL/GenBank/DDBJ databases">
        <authorList>
            <person name="Genoscope - CEA"/>
        </authorList>
    </citation>
    <scope>NUCLEOTIDE SEQUENCE</scope>
</reference>
<keyword evidence="3" id="KW-0217">Developmental protein</keyword>
<evidence type="ECO:0000256" key="3">
    <source>
        <dbReference type="ARBA" id="ARBA00022473"/>
    </source>
</evidence>
<evidence type="ECO:0000256" key="13">
    <source>
        <dbReference type="ARBA" id="ARBA00059345"/>
    </source>
</evidence>
<comment type="subcellular location">
    <subcellularLocation>
        <location evidence="1">Cytoplasm</location>
        <location evidence="1">Cytoskeleton</location>
    </subcellularLocation>
</comment>
<comment type="function">
    <text evidence="13">May be involved in neuronal migration.</text>
</comment>
<proteinExistence type="inferred from homology"/>
<evidence type="ECO:0000256" key="15">
    <source>
        <dbReference type="ARBA" id="ARBA00067341"/>
    </source>
</evidence>
<keyword evidence="11 17" id="KW-0175">Coiled coil</keyword>
<dbReference type="Gene3D" id="3.40.50.300">
    <property type="entry name" value="P-loop containing nucleotide triphosphate hydrolases"/>
    <property type="match status" value="1"/>
</dbReference>
<feature type="region of interest" description="Disordered" evidence="18">
    <location>
        <begin position="1420"/>
        <end position="1455"/>
    </location>
</feature>
<feature type="region of interest" description="Disordered" evidence="18">
    <location>
        <begin position="1"/>
        <end position="85"/>
    </location>
</feature>
<evidence type="ECO:0000256" key="12">
    <source>
        <dbReference type="ARBA" id="ARBA00023212"/>
    </source>
</evidence>
<name>A0A060YAE9_ONCMY</name>
<evidence type="ECO:0000256" key="6">
    <source>
        <dbReference type="ARBA" id="ARBA00022553"/>
    </source>
</evidence>
<keyword evidence="4" id="KW-0488">Methylation</keyword>
<feature type="region of interest" description="Disordered" evidence="18">
    <location>
        <begin position="960"/>
        <end position="981"/>
    </location>
</feature>
<dbReference type="InterPro" id="IPR057126">
    <property type="entry name" value="NAV1-like_ubiquitin-like"/>
</dbReference>
<dbReference type="InterPro" id="IPR057568">
    <property type="entry name" value="CortBP2_NAV1-like_AAA_lid"/>
</dbReference>
<accession>A0A060YAE9</accession>
<dbReference type="Pfam" id="PF00004">
    <property type="entry name" value="AAA"/>
    <property type="match status" value="1"/>
</dbReference>
<evidence type="ECO:0000256" key="4">
    <source>
        <dbReference type="ARBA" id="ARBA00022481"/>
    </source>
</evidence>
<dbReference type="GO" id="GO:0043194">
    <property type="term" value="C:axon initial segment"/>
    <property type="evidence" value="ECO:0007669"/>
    <property type="project" value="TreeGrafter"/>
</dbReference>
<keyword evidence="9" id="KW-0524">Neurogenesis</keyword>
<feature type="region of interest" description="Disordered" evidence="18">
    <location>
        <begin position="855"/>
        <end position="908"/>
    </location>
</feature>
<dbReference type="STRING" id="8022.A0A060YAE9"/>
<feature type="region of interest" description="Disordered" evidence="18">
    <location>
        <begin position="551"/>
        <end position="656"/>
    </location>
</feature>
<feature type="compositionally biased region" description="Polar residues" evidence="18">
    <location>
        <begin position="857"/>
        <end position="866"/>
    </location>
</feature>
<dbReference type="GO" id="GO:0016887">
    <property type="term" value="F:ATP hydrolysis activity"/>
    <property type="evidence" value="ECO:0007669"/>
    <property type="project" value="InterPro"/>
</dbReference>
<dbReference type="InterPro" id="IPR027417">
    <property type="entry name" value="P-loop_NTPase"/>
</dbReference>
<evidence type="ECO:0000313" key="20">
    <source>
        <dbReference type="EMBL" id="CDQ86130.1"/>
    </source>
</evidence>
<feature type="compositionally biased region" description="Basic and acidic residues" evidence="18">
    <location>
        <begin position="207"/>
        <end position="224"/>
    </location>
</feature>
<feature type="compositionally biased region" description="Low complexity" evidence="18">
    <location>
        <begin position="29"/>
        <end position="47"/>
    </location>
</feature>
<comment type="similarity">
    <text evidence="2">Belongs to the Nav/unc-53 family.</text>
</comment>
<dbReference type="PANTHER" id="PTHR12784">
    <property type="entry name" value="STEERIN"/>
    <property type="match status" value="1"/>
</dbReference>
<organism evidence="20 21">
    <name type="scientific">Oncorhynchus mykiss</name>
    <name type="common">Rainbow trout</name>
    <name type="synonym">Salmo gairdneri</name>
    <dbReference type="NCBI Taxonomy" id="8022"/>
    <lineage>
        <taxon>Eukaryota</taxon>
        <taxon>Metazoa</taxon>
        <taxon>Chordata</taxon>
        <taxon>Craniata</taxon>
        <taxon>Vertebrata</taxon>
        <taxon>Euteleostomi</taxon>
        <taxon>Actinopterygii</taxon>
        <taxon>Neopterygii</taxon>
        <taxon>Teleostei</taxon>
        <taxon>Protacanthopterygii</taxon>
        <taxon>Salmoniformes</taxon>
        <taxon>Salmonidae</taxon>
        <taxon>Salmoninae</taxon>
        <taxon>Oncorhynchus</taxon>
    </lineage>
</organism>
<evidence type="ECO:0000256" key="9">
    <source>
        <dbReference type="ARBA" id="ARBA00022902"/>
    </source>
</evidence>
<evidence type="ECO:0000256" key="18">
    <source>
        <dbReference type="SAM" id="MobiDB-lite"/>
    </source>
</evidence>
<evidence type="ECO:0000256" key="8">
    <source>
        <dbReference type="ARBA" id="ARBA00022782"/>
    </source>
</evidence>
<evidence type="ECO:0000259" key="19">
    <source>
        <dbReference type="SMART" id="SM00382"/>
    </source>
</evidence>
<feature type="coiled-coil region" evidence="17">
    <location>
        <begin position="742"/>
        <end position="769"/>
    </location>
</feature>
<protein>
    <recommendedName>
        <fullName evidence="15">Neuron navigator 1</fullName>
    </recommendedName>
    <alternativeName>
        <fullName evidence="16">Pore membrane and/or filament-interacting-like protein 3</fullName>
    </alternativeName>
</protein>